<dbReference type="Proteomes" id="UP000271683">
    <property type="component" value="Unassembled WGS sequence"/>
</dbReference>
<evidence type="ECO:0000313" key="2">
    <source>
        <dbReference type="EMBL" id="ROP27642.1"/>
    </source>
</evidence>
<dbReference type="InterPro" id="IPR058712">
    <property type="entry name" value="SRA_ScoMcrA"/>
</dbReference>
<sequence length="305" mass="34595">MPYGPDMAWDLSPGDELSRREVHELVGGGSRQNGMTRVRYSDNLLLFSSSAGTRYGYNFDDWKSDGAFHYTGEGQLEDQVFTRGNLQLRDHEQLGLRPRLFREAGRSRVRYVGEFRVDTDHPWYPEEASDRLGDLRKVIVFRLLPVNAEEPTSSNVAPAATKPSVRDVPMEAYQAETFQTEPRREPTIAERREADLVRRYTAWLEATGSTVTRKEIRLPHLGHALYTDLYDGGRFELVEAKSTAARHHVRLALGQVLDYARHVEHQSRAVLLPSDPGPDLVDLLRSVNIACVYEATAGTFIRIEP</sequence>
<dbReference type="AlphaFoldDB" id="A0A3N1GBH3"/>
<dbReference type="Pfam" id="PF26348">
    <property type="entry name" value="SRA_ScoMcrA"/>
    <property type="match status" value="1"/>
</dbReference>
<name>A0A3N1GBH3_9ACTN</name>
<protein>
    <recommendedName>
        <fullName evidence="1">ScoMcrA-like SRA domain-containing protein</fullName>
    </recommendedName>
</protein>
<evidence type="ECO:0000259" key="1">
    <source>
        <dbReference type="Pfam" id="PF26348"/>
    </source>
</evidence>
<gene>
    <name evidence="2" type="ORF">EDD30_0329</name>
</gene>
<evidence type="ECO:0000313" key="3">
    <source>
        <dbReference type="Proteomes" id="UP000271683"/>
    </source>
</evidence>
<organism evidence="2 3">
    <name type="scientific">Couchioplanes caeruleus</name>
    <dbReference type="NCBI Taxonomy" id="56438"/>
    <lineage>
        <taxon>Bacteria</taxon>
        <taxon>Bacillati</taxon>
        <taxon>Actinomycetota</taxon>
        <taxon>Actinomycetes</taxon>
        <taxon>Micromonosporales</taxon>
        <taxon>Micromonosporaceae</taxon>
        <taxon>Couchioplanes</taxon>
    </lineage>
</organism>
<dbReference type="EMBL" id="RJKL01000001">
    <property type="protein sequence ID" value="ROP27642.1"/>
    <property type="molecule type" value="Genomic_DNA"/>
</dbReference>
<proteinExistence type="predicted"/>
<feature type="domain" description="ScoMcrA-like SRA" evidence="1">
    <location>
        <begin position="14"/>
        <end position="152"/>
    </location>
</feature>
<comment type="caution">
    <text evidence="2">The sequence shown here is derived from an EMBL/GenBank/DDBJ whole genome shotgun (WGS) entry which is preliminary data.</text>
</comment>
<accession>A0A3N1GBH3</accession>
<reference evidence="2 3" key="1">
    <citation type="submission" date="2018-11" db="EMBL/GenBank/DDBJ databases">
        <title>Sequencing the genomes of 1000 actinobacteria strains.</title>
        <authorList>
            <person name="Klenk H.-P."/>
        </authorList>
    </citation>
    <scope>NUCLEOTIDE SEQUENCE [LARGE SCALE GENOMIC DNA]</scope>
    <source>
        <strain evidence="2 3">DSM 43634</strain>
    </source>
</reference>